<evidence type="ECO:0008006" key="3">
    <source>
        <dbReference type="Google" id="ProtNLM"/>
    </source>
</evidence>
<name>A0AAW5TBZ8_9MYCO</name>
<gene>
    <name evidence="1" type="ORF">H5P34_30615</name>
</gene>
<dbReference type="Proteomes" id="UP001141659">
    <property type="component" value="Unassembled WGS sequence"/>
</dbReference>
<dbReference type="RefSeq" id="WP_036441643.1">
    <property type="nucleotide sequence ID" value="NZ_JACKVC010000027.1"/>
</dbReference>
<evidence type="ECO:0000313" key="1">
    <source>
        <dbReference type="EMBL" id="MCV7392410.1"/>
    </source>
</evidence>
<accession>A0AAW5TBZ8</accession>
<reference evidence="1" key="2">
    <citation type="journal article" date="2022" name="BMC Genomics">
        <title>Comparative genome analysis of mycobacteria focusing on tRNA and non-coding RNA.</title>
        <authorList>
            <person name="Behra P.R.K."/>
            <person name="Pettersson B.M.F."/>
            <person name="Ramesh M."/>
            <person name="Das S."/>
            <person name="Dasgupta S."/>
            <person name="Kirsebom L.A."/>
        </authorList>
    </citation>
    <scope>NUCLEOTIDE SEQUENCE</scope>
    <source>
        <strain evidence="1">DSM 44242</strain>
    </source>
</reference>
<organism evidence="1 2">
    <name type="scientific">Mycolicibacterium porcinum</name>
    <dbReference type="NCBI Taxonomy" id="39693"/>
    <lineage>
        <taxon>Bacteria</taxon>
        <taxon>Bacillati</taxon>
        <taxon>Actinomycetota</taxon>
        <taxon>Actinomycetes</taxon>
        <taxon>Mycobacteriales</taxon>
        <taxon>Mycobacteriaceae</taxon>
        <taxon>Mycolicibacterium</taxon>
    </lineage>
</organism>
<evidence type="ECO:0000313" key="2">
    <source>
        <dbReference type="Proteomes" id="UP001141659"/>
    </source>
</evidence>
<comment type="caution">
    <text evidence="1">The sequence shown here is derived from an EMBL/GenBank/DDBJ whole genome shotgun (WGS) entry which is preliminary data.</text>
</comment>
<reference evidence="1" key="1">
    <citation type="submission" date="2020-07" db="EMBL/GenBank/DDBJ databases">
        <authorList>
            <person name="Pettersson B.M.F."/>
            <person name="Behra P.R.K."/>
            <person name="Ramesh M."/>
            <person name="Das S."/>
            <person name="Dasgupta S."/>
            <person name="Kirsebom L.A."/>
        </authorList>
    </citation>
    <scope>NUCLEOTIDE SEQUENCE</scope>
    <source>
        <strain evidence="1">DSM 44242</strain>
    </source>
</reference>
<sequence length="242" mass="26621">MNVTNTEILDQFAGGERPVSRVTADRRAFVPPEWVPVFDATTPAEAAQAALALWRDHGQRLMPEFWAEVVDSLVDAWVADRGGEPVLVYVVENIYASDDPEVPDDRVVAIWIGSPATPQLSPRHQALWAAAPPELASFCREVHGSFAVPDEQSFGVRAVAAMPTLAEVFEELDVDPLEYESGPQPDRLLVVTQTYSGARLCLSPELPTGHAVIVRGYDEPDPSSKDFTTLLDELVLIRFEVE</sequence>
<dbReference type="EMBL" id="JACKVC010000027">
    <property type="protein sequence ID" value="MCV7392410.1"/>
    <property type="molecule type" value="Genomic_DNA"/>
</dbReference>
<protein>
    <recommendedName>
        <fullName evidence="3">SMI1/KNR4 family protein</fullName>
    </recommendedName>
</protein>
<dbReference type="AlphaFoldDB" id="A0AAW5TBZ8"/>
<proteinExistence type="predicted"/>